<gene>
    <name evidence="13 15" type="primary">murQ</name>
    <name evidence="15" type="ORF">Enr17x_05390</name>
</gene>
<comment type="similarity">
    <text evidence="8 13">Belongs to the GCKR-like family. MurNAc-6-P etherase subfamily.</text>
</comment>
<dbReference type="PROSITE" id="PS01272">
    <property type="entry name" value="GCKR"/>
    <property type="match status" value="1"/>
</dbReference>
<evidence type="ECO:0000256" key="10">
    <source>
        <dbReference type="ARBA" id="ARBA00070061"/>
    </source>
</evidence>
<evidence type="ECO:0000256" key="2">
    <source>
        <dbReference type="ARBA" id="ARBA00023239"/>
    </source>
</evidence>
<dbReference type="GO" id="GO:0016803">
    <property type="term" value="F:ether hydrolase activity"/>
    <property type="evidence" value="ECO:0007669"/>
    <property type="project" value="TreeGrafter"/>
</dbReference>
<dbReference type="InterPro" id="IPR001347">
    <property type="entry name" value="SIS_dom"/>
</dbReference>
<evidence type="ECO:0000256" key="1">
    <source>
        <dbReference type="ARBA" id="ARBA00011738"/>
    </source>
</evidence>
<feature type="active site" evidence="13">
    <location>
        <position position="113"/>
    </location>
</feature>
<dbReference type="KEGG" id="gfm:Enr17x_05390"/>
<evidence type="ECO:0000256" key="4">
    <source>
        <dbReference type="ARBA" id="ARBA00051747"/>
    </source>
</evidence>
<dbReference type="NCBIfam" id="NF003915">
    <property type="entry name" value="PRK05441.1"/>
    <property type="match status" value="1"/>
</dbReference>
<dbReference type="Pfam" id="PF22645">
    <property type="entry name" value="GKRP_SIS_N"/>
    <property type="match status" value="1"/>
</dbReference>
<evidence type="ECO:0000313" key="16">
    <source>
        <dbReference type="Proteomes" id="UP000318313"/>
    </source>
</evidence>
<dbReference type="GO" id="GO:0097367">
    <property type="term" value="F:carbohydrate derivative binding"/>
    <property type="evidence" value="ECO:0007669"/>
    <property type="project" value="InterPro"/>
</dbReference>
<comment type="pathway">
    <text evidence="7">Cell wall biogenesis.</text>
</comment>
<evidence type="ECO:0000256" key="12">
    <source>
        <dbReference type="ARBA" id="ARBA00084049"/>
    </source>
</evidence>
<keyword evidence="16" id="KW-1185">Reference proteome</keyword>
<evidence type="ECO:0000256" key="9">
    <source>
        <dbReference type="ARBA" id="ARBA00067056"/>
    </source>
</evidence>
<dbReference type="PANTHER" id="PTHR10088:SF4">
    <property type="entry name" value="GLUCOKINASE REGULATORY PROTEIN"/>
    <property type="match status" value="1"/>
</dbReference>
<dbReference type="PANTHER" id="PTHR10088">
    <property type="entry name" value="GLUCOKINASE REGULATORY PROTEIN"/>
    <property type="match status" value="1"/>
</dbReference>
<evidence type="ECO:0000313" key="15">
    <source>
        <dbReference type="EMBL" id="QDV48526.1"/>
    </source>
</evidence>
<comment type="pathway">
    <text evidence="6">Amino-sugar metabolism; 1,6-anhydro-N-acetylmuramate degradation.</text>
</comment>
<dbReference type="EC" id="4.2.1.126" evidence="9 13"/>
<proteinExistence type="inferred from homology"/>
<feature type="active site" description="Proton donor" evidence="13">
    <location>
        <position position="82"/>
    </location>
</feature>
<comment type="subunit">
    <text evidence="1 13">Homodimer.</text>
</comment>
<evidence type="ECO:0000256" key="8">
    <source>
        <dbReference type="ARBA" id="ARBA00061234"/>
    </source>
</evidence>
<keyword evidence="3 13" id="KW-0119">Carbohydrate metabolism</keyword>
<dbReference type="InterPro" id="IPR046348">
    <property type="entry name" value="SIS_dom_sf"/>
</dbReference>
<feature type="domain" description="SIS" evidence="14">
    <location>
        <begin position="54"/>
        <end position="217"/>
    </location>
</feature>
<comment type="miscellaneous">
    <text evidence="13">A lyase-type mechanism (elimination/hydration) is suggested for the cleavage of the lactyl ether bond of MurNAc 6-phosphate, with the formation of an alpha,beta-unsaturated aldehyde intermediate with (E)-stereochemistry, followed by the syn addition of water to give product.</text>
</comment>
<evidence type="ECO:0000256" key="11">
    <source>
        <dbReference type="ARBA" id="ARBA00077905"/>
    </source>
</evidence>
<evidence type="ECO:0000256" key="7">
    <source>
        <dbReference type="ARBA" id="ARBA00060672"/>
    </source>
</evidence>
<dbReference type="PROSITE" id="PS51464">
    <property type="entry name" value="SIS"/>
    <property type="match status" value="1"/>
</dbReference>
<dbReference type="NCBIfam" id="NF009222">
    <property type="entry name" value="PRK12570.1"/>
    <property type="match status" value="1"/>
</dbReference>
<evidence type="ECO:0000256" key="3">
    <source>
        <dbReference type="ARBA" id="ARBA00023277"/>
    </source>
</evidence>
<dbReference type="SUPFAM" id="SSF53697">
    <property type="entry name" value="SIS domain"/>
    <property type="match status" value="1"/>
</dbReference>
<dbReference type="Gene3D" id="3.40.50.10490">
    <property type="entry name" value="Glucose-6-phosphate isomerase like protein, domain 1"/>
    <property type="match status" value="1"/>
</dbReference>
<evidence type="ECO:0000256" key="5">
    <source>
        <dbReference type="ARBA" id="ARBA00060532"/>
    </source>
</evidence>
<evidence type="ECO:0000256" key="13">
    <source>
        <dbReference type="HAMAP-Rule" id="MF_00068"/>
    </source>
</evidence>
<name>A0A518I5Y1_9PLAN</name>
<comment type="catalytic activity">
    <reaction evidence="4 13">
        <text>N-acetyl-D-muramate 6-phosphate + H2O = N-acetyl-D-glucosamine 6-phosphate + (R)-lactate</text>
        <dbReference type="Rhea" id="RHEA:26410"/>
        <dbReference type="ChEBI" id="CHEBI:15377"/>
        <dbReference type="ChEBI" id="CHEBI:16004"/>
        <dbReference type="ChEBI" id="CHEBI:57513"/>
        <dbReference type="ChEBI" id="CHEBI:58722"/>
        <dbReference type="EC" id="4.2.1.126"/>
    </reaction>
</comment>
<dbReference type="OrthoDB" id="9813395at2"/>
<dbReference type="NCBIfam" id="TIGR00274">
    <property type="entry name" value="N-acetylmuramic acid 6-phosphate etherase"/>
    <property type="match status" value="1"/>
</dbReference>
<evidence type="ECO:0000259" key="14">
    <source>
        <dbReference type="PROSITE" id="PS51464"/>
    </source>
</evidence>
<dbReference type="Proteomes" id="UP000318313">
    <property type="component" value="Chromosome"/>
</dbReference>
<comment type="pathway">
    <text evidence="5 13">Amino-sugar metabolism; N-acetylmuramate degradation.</text>
</comment>
<evidence type="ECO:0000256" key="6">
    <source>
        <dbReference type="ARBA" id="ARBA00060595"/>
    </source>
</evidence>
<dbReference type="InterPro" id="IPR040190">
    <property type="entry name" value="MURQ/GCKR"/>
</dbReference>
<dbReference type="FunFam" id="1.10.8.1080:FF:000001">
    <property type="entry name" value="N-acetylmuramic acid 6-phosphate etherase"/>
    <property type="match status" value="1"/>
</dbReference>
<reference evidence="15 16" key="1">
    <citation type="submission" date="2019-03" db="EMBL/GenBank/DDBJ databases">
        <title>Deep-cultivation of Planctomycetes and their phenomic and genomic characterization uncovers novel biology.</title>
        <authorList>
            <person name="Wiegand S."/>
            <person name="Jogler M."/>
            <person name="Boedeker C."/>
            <person name="Pinto D."/>
            <person name="Vollmers J."/>
            <person name="Rivas-Marin E."/>
            <person name="Kohn T."/>
            <person name="Peeters S.H."/>
            <person name="Heuer A."/>
            <person name="Rast P."/>
            <person name="Oberbeckmann S."/>
            <person name="Bunk B."/>
            <person name="Jeske O."/>
            <person name="Meyerdierks A."/>
            <person name="Storesund J.E."/>
            <person name="Kallscheuer N."/>
            <person name="Luecker S."/>
            <person name="Lage O.M."/>
            <person name="Pohl T."/>
            <person name="Merkel B.J."/>
            <person name="Hornburger P."/>
            <person name="Mueller R.-W."/>
            <person name="Bruemmer F."/>
            <person name="Labrenz M."/>
            <person name="Spormann A.M."/>
            <person name="Op den Camp H."/>
            <person name="Overmann J."/>
            <person name="Amann R."/>
            <person name="Jetten M.S.M."/>
            <person name="Mascher T."/>
            <person name="Medema M.H."/>
            <person name="Devos D.P."/>
            <person name="Kaster A.-K."/>
            <person name="Ovreas L."/>
            <person name="Rohde M."/>
            <person name="Galperin M.Y."/>
            <person name="Jogler C."/>
        </authorList>
    </citation>
    <scope>NUCLEOTIDE SEQUENCE [LARGE SCALE GENOMIC DNA]</scope>
    <source>
        <strain evidence="15 16">Enr17</strain>
    </source>
</reference>
<dbReference type="GO" id="GO:0016835">
    <property type="term" value="F:carbon-oxygen lyase activity"/>
    <property type="evidence" value="ECO:0007669"/>
    <property type="project" value="UniProtKB-UniRule"/>
</dbReference>
<accession>A0A518I5Y1</accession>
<dbReference type="InterPro" id="IPR005486">
    <property type="entry name" value="Glucokinase_regulatory_CS"/>
</dbReference>
<comment type="function">
    <text evidence="13">Specifically catalyzes the cleavage of the D-lactyl ether substituent of MurNAc 6-phosphate, producing GlcNAc 6-phosphate and D-lactate.</text>
</comment>
<dbReference type="AlphaFoldDB" id="A0A518I5Y1"/>
<keyword evidence="2 13" id="KW-0456">Lyase</keyword>
<sequence length="300" mass="31900">MLDRLTTEQRNSASDQIDSMSSLEIVQLMNAEDAKIAAAVEAEAETIAAAIDLITNAFLKGGRLIYMGAGTSGRLGVLDASECPPTFNSPPELVVGLIAGGKQALTNAIEGAEDRPEFAVADLEELDFNKNDVLVGIATSGRTPYVIAGLKYAQEQGAQTIALTCNQENQLAEVAHLTICPVVGPEVVTGSTRLKAGTATKMVLNMLTTGAMVRIGKTYGNLMVDLRATNQKLIERSIRILMAFTSLSREAAESVLEACQGELKTAIVHVKRNVSPETARELLKQAHGHLRQVLEGAEGV</sequence>
<dbReference type="HAMAP" id="MF_00068">
    <property type="entry name" value="MurQ"/>
    <property type="match status" value="1"/>
</dbReference>
<dbReference type="FunFam" id="3.40.50.10490:FF:000014">
    <property type="entry name" value="N-acetylmuramic acid 6-phosphate etherase"/>
    <property type="match status" value="1"/>
</dbReference>
<protein>
    <recommendedName>
        <fullName evidence="10 13">N-acetylmuramic acid 6-phosphate etherase</fullName>
        <shortName evidence="13">MurNAc-6-P etherase</shortName>
        <ecNumber evidence="9 13">4.2.1.126</ecNumber>
    </recommendedName>
    <alternativeName>
        <fullName evidence="12 13">N-acetylmuramic acid 6-phosphate hydrolase</fullName>
    </alternativeName>
    <alternativeName>
        <fullName evidence="11 13">N-acetylmuramic acid 6-phosphate lyase</fullName>
    </alternativeName>
</protein>
<dbReference type="InterPro" id="IPR005488">
    <property type="entry name" value="Etherase_MurQ"/>
</dbReference>
<dbReference type="GO" id="GO:0009254">
    <property type="term" value="P:peptidoglycan turnover"/>
    <property type="evidence" value="ECO:0007669"/>
    <property type="project" value="TreeGrafter"/>
</dbReference>
<dbReference type="UniPathway" id="UPA00342"/>
<dbReference type="Gene3D" id="1.10.8.1080">
    <property type="match status" value="1"/>
</dbReference>
<dbReference type="GO" id="GO:0046348">
    <property type="term" value="P:amino sugar catabolic process"/>
    <property type="evidence" value="ECO:0007669"/>
    <property type="project" value="InterPro"/>
</dbReference>
<organism evidence="15 16">
    <name type="scientific">Gimesia fumaroli</name>
    <dbReference type="NCBI Taxonomy" id="2527976"/>
    <lineage>
        <taxon>Bacteria</taxon>
        <taxon>Pseudomonadati</taxon>
        <taxon>Planctomycetota</taxon>
        <taxon>Planctomycetia</taxon>
        <taxon>Planctomycetales</taxon>
        <taxon>Planctomycetaceae</taxon>
        <taxon>Gimesia</taxon>
    </lineage>
</organism>
<dbReference type="EMBL" id="CP037452">
    <property type="protein sequence ID" value="QDV48526.1"/>
    <property type="molecule type" value="Genomic_DNA"/>
</dbReference>
<dbReference type="Pfam" id="PF20741">
    <property type="entry name" value="GKRP-like_C"/>
    <property type="match status" value="1"/>
</dbReference>
<dbReference type="GO" id="GO:0097173">
    <property type="term" value="P:N-acetylmuramic acid catabolic process"/>
    <property type="evidence" value="ECO:0007669"/>
    <property type="project" value="UniProtKB-UniPathway"/>
</dbReference>
<dbReference type="CDD" id="cd05007">
    <property type="entry name" value="SIS_Etherase"/>
    <property type="match status" value="1"/>
</dbReference>